<dbReference type="GO" id="GO:0005829">
    <property type="term" value="C:cytosol"/>
    <property type="evidence" value="ECO:0007669"/>
    <property type="project" value="TreeGrafter"/>
</dbReference>
<proteinExistence type="predicted"/>
<dbReference type="PANTHER" id="PTHR10094:SF25">
    <property type="entry name" value="SCP2 STEROL-BINDING DOMAIN-CONTAINING PROTEIN 1"/>
    <property type="match status" value="1"/>
</dbReference>
<accession>A0A2P4UIS5</accession>
<name>A0A2P4UIS5_9ACTN</name>
<dbReference type="Proteomes" id="UP000242367">
    <property type="component" value="Unassembled WGS sequence"/>
</dbReference>
<dbReference type="Pfam" id="PF02036">
    <property type="entry name" value="SCP2"/>
    <property type="match status" value="1"/>
</dbReference>
<dbReference type="AlphaFoldDB" id="A0A2P4UIS5"/>
<reference evidence="2 3" key="1">
    <citation type="journal article" date="2017" name="Chemistry">
        <title>Isolation, Biosynthesis and Chemical Modifications of Rubterolones A-F: Rare Tropolone Alkaloids from Actinomadura sp. 5-2.</title>
        <authorList>
            <person name="Guo H."/>
            <person name="Benndorf R."/>
            <person name="Leichnitz D."/>
            <person name="Klassen J.L."/>
            <person name="Vollmers J."/>
            <person name="Gorls H."/>
            <person name="Steinacker M."/>
            <person name="Weigel C."/>
            <person name="Dahse H.M."/>
            <person name="Kaster A.K."/>
            <person name="de Beer Z.W."/>
            <person name="Poulsen M."/>
            <person name="Beemelmanns C."/>
        </authorList>
    </citation>
    <scope>NUCLEOTIDE SEQUENCE [LARGE SCALE GENOMIC DNA]</scope>
    <source>
        <strain evidence="2 3">5-2</strain>
    </source>
</reference>
<sequence>MTEIAIDLNDTAAVNALFDEIASPAELRGILDAPGADEGTINGFVGVIGAERLLDRVFDLMAGHFVAARAGNESGVVQWNVRVDGAEHVYHIVVENGTATRYAGPADKPRVTLTLTAADLLRLCAGKLSGVQAVMSGKIKLAGDMMWGAKLPGWFNI</sequence>
<comment type="caution">
    <text evidence="2">The sequence shown here is derived from an EMBL/GenBank/DDBJ whole genome shotgun (WGS) entry which is preliminary data.</text>
</comment>
<dbReference type="RefSeq" id="WP_103564018.1">
    <property type="nucleotide sequence ID" value="NZ_MTBP01000002.1"/>
</dbReference>
<evidence type="ECO:0000259" key="1">
    <source>
        <dbReference type="Pfam" id="PF02036"/>
    </source>
</evidence>
<dbReference type="InterPro" id="IPR003033">
    <property type="entry name" value="SCP2_sterol-bd_dom"/>
</dbReference>
<dbReference type="PANTHER" id="PTHR10094">
    <property type="entry name" value="STEROL CARRIER PROTEIN 2 SCP-2 FAMILY PROTEIN"/>
    <property type="match status" value="1"/>
</dbReference>
<dbReference type="SUPFAM" id="SSF55718">
    <property type="entry name" value="SCP-like"/>
    <property type="match status" value="1"/>
</dbReference>
<feature type="domain" description="SCP2" evidence="1">
    <location>
        <begin position="74"/>
        <end position="151"/>
    </location>
</feature>
<keyword evidence="3" id="KW-1185">Reference proteome</keyword>
<dbReference type="InterPro" id="IPR036527">
    <property type="entry name" value="SCP2_sterol-bd_dom_sf"/>
</dbReference>
<dbReference type="Gene3D" id="3.30.1050.10">
    <property type="entry name" value="SCP2 sterol-binding domain"/>
    <property type="match status" value="1"/>
</dbReference>
<dbReference type="EMBL" id="MTBP01000002">
    <property type="protein sequence ID" value="POM24953.1"/>
    <property type="molecule type" value="Genomic_DNA"/>
</dbReference>
<protein>
    <submittedName>
        <fullName evidence="2">SCP-2 sterol transfer family protein</fullName>
    </submittedName>
</protein>
<evidence type="ECO:0000313" key="2">
    <source>
        <dbReference type="EMBL" id="POM24953.1"/>
    </source>
</evidence>
<gene>
    <name evidence="2" type="ORF">BTM25_35920</name>
</gene>
<organism evidence="2 3">
    <name type="scientific">Actinomadura rubteroloni</name>
    <dbReference type="NCBI Taxonomy" id="1926885"/>
    <lineage>
        <taxon>Bacteria</taxon>
        <taxon>Bacillati</taxon>
        <taxon>Actinomycetota</taxon>
        <taxon>Actinomycetes</taxon>
        <taxon>Streptosporangiales</taxon>
        <taxon>Thermomonosporaceae</taxon>
        <taxon>Actinomadura</taxon>
    </lineage>
</organism>
<evidence type="ECO:0000313" key="3">
    <source>
        <dbReference type="Proteomes" id="UP000242367"/>
    </source>
</evidence>